<evidence type="ECO:0000256" key="6">
    <source>
        <dbReference type="SAM" id="MobiDB-lite"/>
    </source>
</evidence>
<evidence type="ECO:0000256" key="4">
    <source>
        <dbReference type="ARBA" id="ARBA00022837"/>
    </source>
</evidence>
<evidence type="ECO:0000313" key="9">
    <source>
        <dbReference type="Proteomes" id="UP000272400"/>
    </source>
</evidence>
<dbReference type="Pfam" id="PF13385">
    <property type="entry name" value="Laminin_G_3"/>
    <property type="match status" value="3"/>
</dbReference>
<dbReference type="PANTHER" id="PTHR19277:SF125">
    <property type="entry name" value="B6"/>
    <property type="match status" value="1"/>
</dbReference>
<accession>A0A3N1D0Q2</accession>
<dbReference type="PANTHER" id="PTHR19277">
    <property type="entry name" value="PENTRAXIN"/>
    <property type="match status" value="1"/>
</dbReference>
<dbReference type="GO" id="GO:0030246">
    <property type="term" value="F:carbohydrate binding"/>
    <property type="evidence" value="ECO:0007669"/>
    <property type="project" value="UniProtKB-KW"/>
</dbReference>
<feature type="domain" description="LamG-like jellyroll fold" evidence="7">
    <location>
        <begin position="1353"/>
        <end position="1507"/>
    </location>
</feature>
<keyword evidence="2" id="KW-0479">Metal-binding</keyword>
<evidence type="ECO:0000256" key="3">
    <source>
        <dbReference type="ARBA" id="ARBA00022729"/>
    </source>
</evidence>
<dbReference type="SMART" id="SM00560">
    <property type="entry name" value="LamGL"/>
    <property type="match status" value="3"/>
</dbReference>
<dbReference type="EMBL" id="RJKE01000001">
    <property type="protein sequence ID" value="ROO87090.1"/>
    <property type="molecule type" value="Genomic_DNA"/>
</dbReference>
<dbReference type="Gene3D" id="2.60.120.200">
    <property type="match status" value="4"/>
</dbReference>
<sequence>MSEKELVRSYRGKKYISTTMVRHDGTAVAFAMDADRRIYYSVLNLDLGSEERGALDVAYWNDDPVPLPFPAEIADCDPRVTEVRTMPVVRKRSRAETRPELLLPGDADPFLSTTARLTADVPIQVVSDGRYLLVFRQSIADGHADAVYRVRGGGLSGDAGRADLELPGGAKSPAVDASLLVDRYVLVGSELKPVVEVRYQRSRDKTVPASGGDTLGTRDMHGEQFFEPTLRLSFAPKLAKGAFCALILPTIVSGASRWQLFAHNAATGRIESFNLDRTSDGLFDLVGTQLYTSPDPRFAGSVLEREQGIDPNTQRPMVPVVAATDRASTALRFAGSSRVLIGAPAKALADTGRYTVEAWVRPAAYGGVILASEKERDTDGFQLSLDAQGKLKAAQDGQTWSLTGTAVVAKDVFSHVAAVFDGTKLELFLNGASQGSLARAAVPKPGGRLVLAARLDTAGAQAQGFSGDIDEVRIWSTARTPTDLADRGRRLTGIESGLVAYYRFDEGAGTSLADQTANLRTASHLGSDPVWVTSDAPVGDGPGLARDTFAIKGRTVVTGLSALLYHQQEPMVTGYGGAPTQEKRQARVLLAFATSGPAPAGGDAARSYVSTVDFAVGTDGRLSAVPDTIDLAPIGLPDPTSGLERISAAQDAVASAQIALDADRALADQEPAMAQRLAEIYFGLYDVRAMYGLPHQGYLYLVAYNQFCIYADWWTRERERLLRAELAVVEPSVANMRAAQQRATTNQAALTAAQNNLSTLSGGMLGDTEPVLPMPVVSSDRSGLSTFGALLTFAWTAETPSLLDSANGDVALYFRGGDGQFFSAYYATSVSRAGKRITLTDGTLELAGRDPAVNTADIKVTVSAGATSDTCKIVVARGTVSETFPGVPRRADLAAAVLSGDLPAGTVIGAVKSVADRTVTLAAPLAGPLAAGTAVRIGDRARTVSAAAASGATTFTVSVGSLDVAAGSEIRTLAYDFALATCTVPGVSLSSGSKIVGASAGKAVAAVPDGVAADAAPALTPRWRGASPGRSLAFTGGQSLALPAASLPKAAADGDLTIEAWARPTATTGRSRILHANGPSSGYGLGLEGTPVSSALSFNGTTGDAVKCATAFALGTGFTIEFWMRPTAVSRTNHAFGHGTENSTSSFVVGLTSANRFTVGDSTSGYLLTSAAYTDQDWHHWAVVQEAGTNKRFIYRDGVKVAEDTPATGYSGTGVIYLGANAFGSAMQGELDEVRVWNRARTQTEIDAYRRRRASGREPGLTAYWNFANLSAADRTGNGNDGRLAAGRVLATSGLTGYRLIGSVGDQYVRSVDAFTAGDWSHLALTFQQAWAMRLDGASYIDCGGADGLDLVDDLTIEANIRVDDIGPVQGLVGKGTFGSGKPGSVPYSLYVNNDGQIGFAFETGSGSKAETRTFLSGTKITAGAFTKVAVTRRTNENRPNDGRSGITEIRFYINGVAANAHDYTGTKPVGNDANAELGRRLVGAAEFGLRGVLSEARIWNTAREAKQIGAAITAKADGLLAWWTFPETEGGTTADACDTYPGRLWGATRTRTPDPAASTFTFYQNGTPSAAVLTAPGDPFAAAGRGADQFTVGAFKKTDGTAAEPFTGEMDELRVWRTARTQEQVLDNLFGRLRGRREDLIAYYPFDGASTTAGALVRDDGLIGNDLTPSTPPPTPVLCTAPISQDIAEVRSALTGIATRFNSLVSAVPAATEYADVQRLPHGGVTGVMKRSYTYVRGGAWHLHTGYKVGDLTTTWVGQAQFDPQLVGYIEGAPPVPSENLIHDGSDDPTQYGESTSVEFVQADSVSNTLSSDHETSVDMSAKAKFTTSVAGDEYMIKMVPPIPIVGVATPVVSWQIDHEVTAELGFSNGWSNGVSVTQGTDTTRSSKVSLAGNYEPAETAKQVNAAAGRRWVPANTGFAVVQSDTADVYALRLEHNQALVAYRMLPSPDIPRDWNLIPFPINPRYTKQGTLDGLIGFGAPKADGTADAFRDPSFPTAGDGGEYSYLRVREAYQLKRRIEREQQQLQGYYDSVSTETGVPDPVQAQADRVRASMTGGPGGAPDAGDRNREAGRRANSAAARRNLANTYVWTAAGGFFAETTGTVDQVTETTGGSYSVNGSLTAGGMYGSSAWAFGFKAGWEVSLGGGYSVTRSKSKDATRSFSLDVSCAPESDLQKTVNGVPQFDANNKPVLTPGRVDAYRFMTFYLDTSKDNFEDFYGKVVDPDWLRTDTSANARALQATRQTAQKPPCWRILHRVTFVSRVLPPVSSNAPASLTKAMLALGMNSHNDLAERLKPYLGADTGTRTALTAALDTAVRANFPTLTPYLEELKTFFTRYYDITT</sequence>
<keyword evidence="9" id="KW-1185">Reference proteome</keyword>
<evidence type="ECO:0000256" key="1">
    <source>
        <dbReference type="ARBA" id="ARBA00001913"/>
    </source>
</evidence>
<keyword evidence="4" id="KW-0106">Calcium</keyword>
<evidence type="ECO:0000313" key="8">
    <source>
        <dbReference type="EMBL" id="ROO87090.1"/>
    </source>
</evidence>
<keyword evidence="5" id="KW-1015">Disulfide bond</keyword>
<dbReference type="InterPro" id="IPR006558">
    <property type="entry name" value="LamG-like"/>
</dbReference>
<feature type="compositionally biased region" description="Basic and acidic residues" evidence="6">
    <location>
        <begin position="2065"/>
        <end position="2074"/>
    </location>
</feature>
<dbReference type="GO" id="GO:0046872">
    <property type="term" value="F:metal ion binding"/>
    <property type="evidence" value="ECO:0007669"/>
    <property type="project" value="UniProtKB-KW"/>
</dbReference>
<comment type="caution">
    <text evidence="8">The sequence shown here is derived from an EMBL/GenBank/DDBJ whole genome shotgun (WGS) entry which is preliminary data.</text>
</comment>
<feature type="domain" description="LamG-like jellyroll fold" evidence="7">
    <location>
        <begin position="352"/>
        <end position="482"/>
    </location>
</feature>
<feature type="domain" description="LamG-like jellyroll fold" evidence="7">
    <location>
        <begin position="1116"/>
        <end position="1244"/>
    </location>
</feature>
<evidence type="ECO:0000259" key="7">
    <source>
        <dbReference type="SMART" id="SM00560"/>
    </source>
</evidence>
<evidence type="ECO:0000256" key="5">
    <source>
        <dbReference type="ARBA" id="ARBA00023157"/>
    </source>
</evidence>
<keyword evidence="3" id="KW-0732">Signal</keyword>
<dbReference type="Proteomes" id="UP000272400">
    <property type="component" value="Unassembled WGS sequence"/>
</dbReference>
<organism evidence="8 9">
    <name type="scientific">Actinocorallia herbida</name>
    <dbReference type="NCBI Taxonomy" id="58109"/>
    <lineage>
        <taxon>Bacteria</taxon>
        <taxon>Bacillati</taxon>
        <taxon>Actinomycetota</taxon>
        <taxon>Actinomycetes</taxon>
        <taxon>Streptosporangiales</taxon>
        <taxon>Thermomonosporaceae</taxon>
        <taxon>Actinocorallia</taxon>
    </lineage>
</organism>
<dbReference type="InterPro" id="IPR051360">
    <property type="entry name" value="Neuronal_Pentraxin_Related"/>
</dbReference>
<evidence type="ECO:0000256" key="2">
    <source>
        <dbReference type="ARBA" id="ARBA00022723"/>
    </source>
</evidence>
<dbReference type="SUPFAM" id="SSF49899">
    <property type="entry name" value="Concanavalin A-like lectins/glucanases"/>
    <property type="match status" value="4"/>
</dbReference>
<feature type="region of interest" description="Disordered" evidence="6">
    <location>
        <begin position="2053"/>
        <end position="2077"/>
    </location>
</feature>
<protein>
    <submittedName>
        <fullName evidence="8">Concanavalin A-like lectin/glucanase superfamily protein</fullName>
    </submittedName>
</protein>
<gene>
    <name evidence="8" type="ORF">EDD29_4681</name>
</gene>
<comment type="cofactor">
    <cofactor evidence="1">
        <name>Ca(2+)</name>
        <dbReference type="ChEBI" id="CHEBI:29108"/>
    </cofactor>
</comment>
<keyword evidence="8" id="KW-0430">Lectin</keyword>
<dbReference type="InterPro" id="IPR013320">
    <property type="entry name" value="ConA-like_dom_sf"/>
</dbReference>
<name>A0A3N1D0Q2_9ACTN</name>
<reference evidence="8 9" key="1">
    <citation type="submission" date="2018-11" db="EMBL/GenBank/DDBJ databases">
        <title>Sequencing the genomes of 1000 actinobacteria strains.</title>
        <authorList>
            <person name="Klenk H.-P."/>
        </authorList>
    </citation>
    <scope>NUCLEOTIDE SEQUENCE [LARGE SCALE GENOMIC DNA]</scope>
    <source>
        <strain evidence="8 9">DSM 44254</strain>
    </source>
</reference>
<proteinExistence type="predicted"/>